<dbReference type="EMBL" id="JANBQB010000640">
    <property type="protein sequence ID" value="KAJ1974543.1"/>
    <property type="molecule type" value="Genomic_DNA"/>
</dbReference>
<reference evidence="2" key="1">
    <citation type="submission" date="2022-07" db="EMBL/GenBank/DDBJ databases">
        <title>Phylogenomic reconstructions and comparative analyses of Kickxellomycotina fungi.</title>
        <authorList>
            <person name="Reynolds N.K."/>
            <person name="Stajich J.E."/>
            <person name="Barry K."/>
            <person name="Grigoriev I.V."/>
            <person name="Crous P."/>
            <person name="Smith M.E."/>
        </authorList>
    </citation>
    <scope>NUCLEOTIDE SEQUENCE</scope>
    <source>
        <strain evidence="2">RSA 567</strain>
    </source>
</reference>
<feature type="compositionally biased region" description="Polar residues" evidence="1">
    <location>
        <begin position="324"/>
        <end position="333"/>
    </location>
</feature>
<evidence type="ECO:0000313" key="2">
    <source>
        <dbReference type="EMBL" id="KAJ1974543.1"/>
    </source>
</evidence>
<feature type="compositionally biased region" description="Low complexity" evidence="1">
    <location>
        <begin position="485"/>
        <end position="506"/>
    </location>
</feature>
<comment type="caution">
    <text evidence="2">The sequence shown here is derived from an EMBL/GenBank/DDBJ whole genome shotgun (WGS) entry which is preliminary data.</text>
</comment>
<proteinExistence type="predicted"/>
<organism evidence="2 3">
    <name type="scientific">Dimargaris verticillata</name>
    <dbReference type="NCBI Taxonomy" id="2761393"/>
    <lineage>
        <taxon>Eukaryota</taxon>
        <taxon>Fungi</taxon>
        <taxon>Fungi incertae sedis</taxon>
        <taxon>Zoopagomycota</taxon>
        <taxon>Kickxellomycotina</taxon>
        <taxon>Dimargaritomycetes</taxon>
        <taxon>Dimargaritales</taxon>
        <taxon>Dimargaritaceae</taxon>
        <taxon>Dimargaris</taxon>
    </lineage>
</organism>
<evidence type="ECO:0000313" key="3">
    <source>
        <dbReference type="Proteomes" id="UP001151582"/>
    </source>
</evidence>
<feature type="compositionally biased region" description="Pro residues" evidence="1">
    <location>
        <begin position="532"/>
        <end position="543"/>
    </location>
</feature>
<name>A0A9W8AYF5_9FUNG</name>
<dbReference type="OrthoDB" id="1594986at2759"/>
<feature type="compositionally biased region" description="Polar residues" evidence="1">
    <location>
        <begin position="544"/>
        <end position="561"/>
    </location>
</feature>
<feature type="non-terminal residue" evidence="2">
    <location>
        <position position="597"/>
    </location>
</feature>
<feature type="compositionally biased region" description="Polar residues" evidence="1">
    <location>
        <begin position="384"/>
        <end position="400"/>
    </location>
</feature>
<evidence type="ECO:0000256" key="1">
    <source>
        <dbReference type="SAM" id="MobiDB-lite"/>
    </source>
</evidence>
<evidence type="ECO:0008006" key="4">
    <source>
        <dbReference type="Google" id="ProtNLM"/>
    </source>
</evidence>
<dbReference type="Gene3D" id="3.10.20.90">
    <property type="entry name" value="Phosphatidylinositol 3-kinase Catalytic Subunit, Chain A, domain 1"/>
    <property type="match status" value="1"/>
</dbReference>
<feature type="region of interest" description="Disordered" evidence="1">
    <location>
        <begin position="258"/>
        <end position="597"/>
    </location>
</feature>
<feature type="compositionally biased region" description="Low complexity" evidence="1">
    <location>
        <begin position="568"/>
        <end position="579"/>
    </location>
</feature>
<feature type="compositionally biased region" description="Polar residues" evidence="1">
    <location>
        <begin position="437"/>
        <end position="448"/>
    </location>
</feature>
<feature type="compositionally biased region" description="Polar residues" evidence="1">
    <location>
        <begin position="287"/>
        <end position="304"/>
    </location>
</feature>
<accession>A0A9W8AYF5</accession>
<feature type="compositionally biased region" description="Polar residues" evidence="1">
    <location>
        <begin position="414"/>
        <end position="429"/>
    </location>
</feature>
<dbReference type="AlphaFoldDB" id="A0A9W8AYF5"/>
<feature type="compositionally biased region" description="Polar residues" evidence="1">
    <location>
        <begin position="508"/>
        <end position="526"/>
    </location>
</feature>
<feature type="region of interest" description="Disordered" evidence="1">
    <location>
        <begin position="150"/>
        <end position="185"/>
    </location>
</feature>
<protein>
    <recommendedName>
        <fullName evidence="4">PB1 domain-containing protein</fullName>
    </recommendedName>
</protein>
<dbReference type="CDD" id="cd05992">
    <property type="entry name" value="PB1"/>
    <property type="match status" value="1"/>
</dbReference>
<sequence length="597" mass="65011">MSRQPAPYRTGSKAVEIKCKCQDETRRLFPPFELDYVRLCQFLHQEFRSRLSPDLKNLMVRYVDDEGDLVTMKGNQDLERALRFGHLLRLNIYDRHRCPPSRAEEDVFNQALDNMKHLQLNDLALDTLRGYLTLTRQKIDLLIDELPRASKVSETQDHPSVPRVPAQPRSSKHPSDTQVVLPPADIGDFFETPAPSRRETGTTATYATQPHLGVPNTEYLGNRRSASYTHHSYAEKGYALQPPPERYHEQRNSQYPVAEHGLPAKPSPPNPARVSSHEASEMATEYHFQNSTAATSPHQRTPSVSGVPPPVDAYHQQRLHHGSNPHQQHQPTPSGGYPGVDPAYAKFNARRTSGEGPSYTSGRPSADDTGGNDKALQGERRQAPQISSSYQASTSDNNTGYGPRPLEEVKLADATQQPTSAFTNTSMHFSNRGDESSAPTTSHLPSRTTELDGRLSGGNEHSTSATASRDKKAPPPPPQRPNAEATTSPAAKTKASAGGTTTSGSGANEGQNFRASTSRPSATGSNAVPVGAQPPHPPPPPPTHMNNTAGGNNHHMQQPQYSLPPPHLSASHHPTSPGGSQPPLPPQPMGPVFNAPY</sequence>
<gene>
    <name evidence="2" type="ORF">H4R34_004682</name>
</gene>
<dbReference type="SUPFAM" id="SSF54277">
    <property type="entry name" value="CAD &amp; PB1 domains"/>
    <property type="match status" value="1"/>
</dbReference>
<dbReference type="Proteomes" id="UP001151582">
    <property type="component" value="Unassembled WGS sequence"/>
</dbReference>
<keyword evidence="3" id="KW-1185">Reference proteome</keyword>
<feature type="compositionally biased region" description="Pro residues" evidence="1">
    <location>
        <begin position="580"/>
        <end position="589"/>
    </location>
</feature>